<feature type="compositionally biased region" description="Basic and acidic residues" evidence="1">
    <location>
        <begin position="899"/>
        <end position="910"/>
    </location>
</feature>
<dbReference type="GO" id="GO:0030246">
    <property type="term" value="F:carbohydrate binding"/>
    <property type="evidence" value="ECO:0007669"/>
    <property type="project" value="InterPro"/>
</dbReference>
<dbReference type="Pfam" id="PF05569">
    <property type="entry name" value="Peptidase_M56"/>
    <property type="match status" value="1"/>
</dbReference>
<feature type="domain" description="Peptidase M56" evidence="3">
    <location>
        <begin position="61"/>
        <end position="316"/>
    </location>
</feature>
<feature type="transmembrane region" description="Helical" evidence="2">
    <location>
        <begin position="130"/>
        <end position="158"/>
    </location>
</feature>
<comment type="caution">
    <text evidence="4">The sequence shown here is derived from an EMBL/GenBank/DDBJ whole genome shotgun (WGS) entry which is preliminary data.</text>
</comment>
<accession>A0A5C5VHP3</accession>
<dbReference type="PANTHER" id="PTHR34978">
    <property type="entry name" value="POSSIBLE SENSOR-TRANSDUCER PROTEIN BLAR"/>
    <property type="match status" value="1"/>
</dbReference>
<proteinExistence type="predicted"/>
<gene>
    <name evidence="4" type="primary">blaR1_3</name>
    <name evidence="4" type="ORF">KOR34_30960</name>
</gene>
<dbReference type="InterPro" id="IPR008756">
    <property type="entry name" value="Peptidase_M56"/>
</dbReference>
<keyword evidence="2" id="KW-0812">Transmembrane</keyword>
<feature type="transmembrane region" description="Helical" evidence="2">
    <location>
        <begin position="232"/>
        <end position="254"/>
    </location>
</feature>
<keyword evidence="2" id="KW-1133">Transmembrane helix</keyword>
<dbReference type="InterPro" id="IPR052173">
    <property type="entry name" value="Beta-lactam_resp_regulator"/>
</dbReference>
<sequence length="927" mass="100046">MISSEALVRWLVDFHLASAALLAAALLTMRLLRQPAHRIAIAWATCGAVALAGLLYATPGWSSIPLVAAASSVQEQPVGVNPSGLPAEQAAQSAPLDLPQPAFGGGGDAATAELAEVPSTALPVLNTAELALLAAAVGAACVLVWLAAGSVGASRLVAAARPAREELAELVQGLWGGGAAPALLVHGRLDSPVALNLLRPTVLLPASLADEPADSLRPLLTHELTHLRNGDLWLLAATRCLMVLLWANPLFWLLRRRIRFDQERLADAAAAHEGDRFAYAEQLVAWARAASTPPRVAGAVGLWESRSQLQRRVAALLDTGAAVLSRCSARWRYASVAGCLAVGVGVSLLTMTPPSLAQDKPEEADPAVEDGAGLTYTGVVVDSESGEPIEGAEVLIRIRTSSQNPWPVLGETTHPSGKDGKYKFTIAPDRVKDKYLYIEVEATHPDYARKSPSGYALSMIRKNEELGEEPFFSRIELRPAEHVSGRLLRPDGAPAVGVRVLIYSKTNPLDFSDYGSFADTKTDDQGRFALNSALGGPAVLWFLPQDLAPETHLLEASNPDAWKTKEGDNQGYAVFVPNGGEENSEPEKPLRLTGGRTDLGEFTLTKGLKMRGRVVNIDGSPLPGVWVNASLRSGPAKKAIRMPVSDSIERSALTNEEGVFEMAPLPPGGYQIVPSERPEENPDRSREERPLPATFLVQQVELNEQTAAEPIELRATETVRVRTQNLDSKGEPTRGHGYSLVGFTTEDRQGFFAVHPDPDSDGATDIAVPKGLWHVELRFTTNEHHSLRVRQSPEAPLSGEREFKFERLTEDLGPIEVVKYKAPILLVKPVDQSGKLVKDTEVQIRYDNQELRSPEGSRFIRGGGAGDVGLEPQQDGRWRTSQLLPDEPFELTITAPGREPAKQRFELKEGETEEVDMSLKPAAKQAP</sequence>
<feature type="transmembrane region" description="Helical" evidence="2">
    <location>
        <begin position="39"/>
        <end position="57"/>
    </location>
</feature>
<dbReference type="Gene3D" id="2.60.40.1120">
    <property type="entry name" value="Carboxypeptidase-like, regulatory domain"/>
    <property type="match status" value="1"/>
</dbReference>
<evidence type="ECO:0000256" key="1">
    <source>
        <dbReference type="SAM" id="MobiDB-lite"/>
    </source>
</evidence>
<protein>
    <submittedName>
        <fullName evidence="4">Regulatory protein BlaR1</fullName>
    </submittedName>
</protein>
<keyword evidence="5" id="KW-1185">Reference proteome</keyword>
<name>A0A5C5VHP3_9BACT</name>
<evidence type="ECO:0000259" key="3">
    <source>
        <dbReference type="Pfam" id="PF05569"/>
    </source>
</evidence>
<feature type="compositionally biased region" description="Basic and acidic residues" evidence="1">
    <location>
        <begin position="676"/>
        <end position="688"/>
    </location>
</feature>
<feature type="region of interest" description="Disordered" evidence="1">
    <location>
        <begin position="660"/>
        <end position="688"/>
    </location>
</feature>
<dbReference type="AlphaFoldDB" id="A0A5C5VHP3"/>
<dbReference type="SUPFAM" id="SSF49452">
    <property type="entry name" value="Starch-binding domain-like"/>
    <property type="match status" value="1"/>
</dbReference>
<evidence type="ECO:0000313" key="4">
    <source>
        <dbReference type="EMBL" id="TWT38128.1"/>
    </source>
</evidence>
<dbReference type="EMBL" id="SIHJ01000001">
    <property type="protein sequence ID" value="TWT38128.1"/>
    <property type="molecule type" value="Genomic_DNA"/>
</dbReference>
<reference evidence="4 5" key="1">
    <citation type="submission" date="2019-02" db="EMBL/GenBank/DDBJ databases">
        <title>Deep-cultivation of Planctomycetes and their phenomic and genomic characterization uncovers novel biology.</title>
        <authorList>
            <person name="Wiegand S."/>
            <person name="Jogler M."/>
            <person name="Boedeker C."/>
            <person name="Pinto D."/>
            <person name="Vollmers J."/>
            <person name="Rivas-Marin E."/>
            <person name="Kohn T."/>
            <person name="Peeters S.H."/>
            <person name="Heuer A."/>
            <person name="Rast P."/>
            <person name="Oberbeckmann S."/>
            <person name="Bunk B."/>
            <person name="Jeske O."/>
            <person name="Meyerdierks A."/>
            <person name="Storesund J.E."/>
            <person name="Kallscheuer N."/>
            <person name="Luecker S."/>
            <person name="Lage O.M."/>
            <person name="Pohl T."/>
            <person name="Merkel B.J."/>
            <person name="Hornburger P."/>
            <person name="Mueller R.-W."/>
            <person name="Bruemmer F."/>
            <person name="Labrenz M."/>
            <person name="Spormann A.M."/>
            <person name="Op Den Camp H."/>
            <person name="Overmann J."/>
            <person name="Amann R."/>
            <person name="Jetten M.S.M."/>
            <person name="Mascher T."/>
            <person name="Medema M.H."/>
            <person name="Devos D.P."/>
            <person name="Kaster A.-K."/>
            <person name="Ovreas L."/>
            <person name="Rohde M."/>
            <person name="Galperin M.Y."/>
            <person name="Jogler C."/>
        </authorList>
    </citation>
    <scope>NUCLEOTIDE SEQUENCE [LARGE SCALE GENOMIC DNA]</scope>
    <source>
        <strain evidence="4 5">KOR34</strain>
    </source>
</reference>
<keyword evidence="2" id="KW-0472">Membrane</keyword>
<evidence type="ECO:0000256" key="2">
    <source>
        <dbReference type="SAM" id="Phobius"/>
    </source>
</evidence>
<dbReference type="RefSeq" id="WP_146565424.1">
    <property type="nucleotide sequence ID" value="NZ_SIHJ01000001.1"/>
</dbReference>
<dbReference type="InterPro" id="IPR013784">
    <property type="entry name" value="Carb-bd-like_fold"/>
</dbReference>
<feature type="region of interest" description="Disordered" evidence="1">
    <location>
        <begin position="855"/>
        <end position="927"/>
    </location>
</feature>
<organism evidence="4 5">
    <name type="scientific">Posidoniimonas corsicana</name>
    <dbReference type="NCBI Taxonomy" id="1938618"/>
    <lineage>
        <taxon>Bacteria</taxon>
        <taxon>Pseudomonadati</taxon>
        <taxon>Planctomycetota</taxon>
        <taxon>Planctomycetia</taxon>
        <taxon>Pirellulales</taxon>
        <taxon>Lacipirellulaceae</taxon>
        <taxon>Posidoniimonas</taxon>
    </lineage>
</organism>
<evidence type="ECO:0000313" key="5">
    <source>
        <dbReference type="Proteomes" id="UP000316714"/>
    </source>
</evidence>
<feature type="transmembrane region" description="Helical" evidence="2">
    <location>
        <begin position="6"/>
        <end position="27"/>
    </location>
</feature>
<dbReference type="Proteomes" id="UP000316714">
    <property type="component" value="Unassembled WGS sequence"/>
</dbReference>
<dbReference type="CDD" id="cd07341">
    <property type="entry name" value="M56_BlaR1_MecR1_like"/>
    <property type="match status" value="1"/>
</dbReference>
<dbReference type="PANTHER" id="PTHR34978:SF3">
    <property type="entry name" value="SLR0241 PROTEIN"/>
    <property type="match status" value="1"/>
</dbReference>
<dbReference type="OrthoDB" id="279966at2"/>